<feature type="compositionally biased region" description="Low complexity" evidence="1">
    <location>
        <begin position="65"/>
        <end position="75"/>
    </location>
</feature>
<feature type="transmembrane region" description="Helical" evidence="2">
    <location>
        <begin position="5"/>
        <end position="21"/>
    </location>
</feature>
<reference evidence="3 4" key="1">
    <citation type="submission" date="2021-05" db="EMBL/GenBank/DDBJ databases">
        <title>Novel Bacillus species.</title>
        <authorList>
            <person name="Liu G."/>
        </authorList>
    </citation>
    <scope>NUCLEOTIDE SEQUENCE [LARGE SCALE GENOMIC DNA]</scope>
    <source>
        <strain evidence="3 4">FJAT-49682</strain>
    </source>
</reference>
<feature type="region of interest" description="Disordered" evidence="1">
    <location>
        <begin position="54"/>
        <end position="75"/>
    </location>
</feature>
<keyword evidence="2" id="KW-1133">Transmembrane helix</keyword>
<accession>A0A942Z4A8</accession>
<name>A0A942Z4A8_9BACI</name>
<evidence type="ECO:0000313" key="3">
    <source>
        <dbReference type="EMBL" id="MBS4223454.1"/>
    </source>
</evidence>
<comment type="caution">
    <text evidence="3">The sequence shown here is derived from an EMBL/GenBank/DDBJ whole genome shotgun (WGS) entry which is preliminary data.</text>
</comment>
<organism evidence="3 4">
    <name type="scientific">Lederbergia citrea</name>
    <dbReference type="NCBI Taxonomy" id="2833581"/>
    <lineage>
        <taxon>Bacteria</taxon>
        <taxon>Bacillati</taxon>
        <taxon>Bacillota</taxon>
        <taxon>Bacilli</taxon>
        <taxon>Bacillales</taxon>
        <taxon>Bacillaceae</taxon>
        <taxon>Lederbergia</taxon>
    </lineage>
</organism>
<gene>
    <name evidence="3" type="ORF">KHA91_11930</name>
</gene>
<keyword evidence="4" id="KW-1185">Reference proteome</keyword>
<keyword evidence="2" id="KW-0812">Transmembrane</keyword>
<dbReference type="EMBL" id="JAGYPN010000002">
    <property type="protein sequence ID" value="MBS4223454.1"/>
    <property type="molecule type" value="Genomic_DNA"/>
</dbReference>
<evidence type="ECO:0000256" key="2">
    <source>
        <dbReference type="SAM" id="Phobius"/>
    </source>
</evidence>
<evidence type="ECO:0000256" key="1">
    <source>
        <dbReference type="SAM" id="MobiDB-lite"/>
    </source>
</evidence>
<proteinExistence type="predicted"/>
<dbReference type="RefSeq" id="WP_213098965.1">
    <property type="nucleotide sequence ID" value="NZ_JAGYPH010000002.1"/>
</dbReference>
<sequence length="75" mass="8532">MKIGLSILGTVIVFAIGYFLYQKQLGAIPFLLCSFVLFYFGYRLLPRSPINKNGHLPEEEELEKSPSIPIDTQKK</sequence>
<dbReference type="Proteomes" id="UP000676456">
    <property type="component" value="Unassembled WGS sequence"/>
</dbReference>
<feature type="transmembrane region" description="Helical" evidence="2">
    <location>
        <begin position="27"/>
        <end position="45"/>
    </location>
</feature>
<keyword evidence="2" id="KW-0472">Membrane</keyword>
<protein>
    <submittedName>
        <fullName evidence="3">Uncharacterized protein</fullName>
    </submittedName>
</protein>
<dbReference type="AlphaFoldDB" id="A0A942Z4A8"/>
<evidence type="ECO:0000313" key="4">
    <source>
        <dbReference type="Proteomes" id="UP000676456"/>
    </source>
</evidence>